<evidence type="ECO:0000313" key="3">
    <source>
        <dbReference type="EMBL" id="MFG6415949.1"/>
    </source>
</evidence>
<organism evidence="3 4">
    <name type="scientific">Pelomonas dachongensis</name>
    <dbReference type="NCBI Taxonomy" id="3299029"/>
    <lineage>
        <taxon>Bacteria</taxon>
        <taxon>Pseudomonadati</taxon>
        <taxon>Pseudomonadota</taxon>
        <taxon>Betaproteobacteria</taxon>
        <taxon>Burkholderiales</taxon>
        <taxon>Sphaerotilaceae</taxon>
        <taxon>Roseateles</taxon>
    </lineage>
</organism>
<evidence type="ECO:0000256" key="1">
    <source>
        <dbReference type="SAM" id="MobiDB-lite"/>
    </source>
</evidence>
<keyword evidence="4" id="KW-1185">Reference proteome</keyword>
<feature type="region of interest" description="Disordered" evidence="1">
    <location>
        <begin position="124"/>
        <end position="161"/>
    </location>
</feature>
<feature type="compositionally biased region" description="Basic residues" evidence="1">
    <location>
        <begin position="150"/>
        <end position="161"/>
    </location>
</feature>
<feature type="chain" id="PRO_5047228026" evidence="2">
    <location>
        <begin position="36"/>
        <end position="161"/>
    </location>
</feature>
<protein>
    <submittedName>
        <fullName evidence="3">Uncharacterized protein</fullName>
    </submittedName>
</protein>
<feature type="signal peptide" evidence="2">
    <location>
        <begin position="1"/>
        <end position="35"/>
    </location>
</feature>
<proteinExistence type="predicted"/>
<dbReference type="EMBL" id="JBIGHY010000007">
    <property type="protein sequence ID" value="MFG6415949.1"/>
    <property type="molecule type" value="Genomic_DNA"/>
</dbReference>
<evidence type="ECO:0000313" key="4">
    <source>
        <dbReference type="Proteomes" id="UP001606300"/>
    </source>
</evidence>
<name>A0ABW7ER34_9BURK</name>
<keyword evidence="2" id="KW-0732">Signal</keyword>
<reference evidence="3 4" key="1">
    <citation type="submission" date="2024-09" db="EMBL/GenBank/DDBJ databases">
        <title>Novel species of the genus Pelomonas and Roseateles isolated from streams.</title>
        <authorList>
            <person name="Lu H."/>
        </authorList>
    </citation>
    <scope>NUCLEOTIDE SEQUENCE [LARGE SCALE GENOMIC DNA]</scope>
    <source>
        <strain evidence="3 4">DC23W</strain>
    </source>
</reference>
<sequence>MTTHNPNRYRYRLSRWLAPLLVGMAALAATAAARAADVGVSIGFSQPGIYGRVDIGRYPQPVLIAPQPVYVGRPAYRDPVYLWVPPAHRSNWRRYCGSYGACGHPVYFVEDGWYRSHVVAHRPPPHWRDRHDHHHDHDRGRGRGHDKHDRHDRHDRHGHRD</sequence>
<feature type="compositionally biased region" description="Basic and acidic residues" evidence="1">
    <location>
        <begin position="126"/>
        <end position="149"/>
    </location>
</feature>
<dbReference type="RefSeq" id="WP_394472018.1">
    <property type="nucleotide sequence ID" value="NZ_JBIGHY010000007.1"/>
</dbReference>
<accession>A0ABW7ER34</accession>
<dbReference type="Proteomes" id="UP001606300">
    <property type="component" value="Unassembled WGS sequence"/>
</dbReference>
<comment type="caution">
    <text evidence="3">The sequence shown here is derived from an EMBL/GenBank/DDBJ whole genome shotgun (WGS) entry which is preliminary data.</text>
</comment>
<gene>
    <name evidence="3" type="ORF">ACG02S_18805</name>
</gene>
<evidence type="ECO:0000256" key="2">
    <source>
        <dbReference type="SAM" id="SignalP"/>
    </source>
</evidence>